<comment type="caution">
    <text evidence="3">The sequence shown here is derived from an EMBL/GenBank/DDBJ whole genome shotgun (WGS) entry which is preliminary data.</text>
</comment>
<reference evidence="3 4" key="1">
    <citation type="submission" date="2020-10" db="EMBL/GenBank/DDBJ databases">
        <title>Ca. Dormibacterota MAGs.</title>
        <authorList>
            <person name="Montgomery K."/>
        </authorList>
    </citation>
    <scope>NUCLEOTIDE SEQUENCE [LARGE SCALE GENOMIC DNA]</scope>
    <source>
        <strain evidence="3">SC8812_S17_18</strain>
    </source>
</reference>
<dbReference type="InterPro" id="IPR036291">
    <property type="entry name" value="NAD(P)-bd_dom_sf"/>
</dbReference>
<dbReference type="EMBL" id="JAEKNS010000061">
    <property type="protein sequence ID" value="MBJ7594308.1"/>
    <property type="molecule type" value="Genomic_DNA"/>
</dbReference>
<dbReference type="SUPFAM" id="SSF51735">
    <property type="entry name" value="NAD(P)-binding Rossmann-fold domains"/>
    <property type="match status" value="1"/>
</dbReference>
<evidence type="ECO:0000256" key="1">
    <source>
        <dbReference type="ARBA" id="ARBA00007637"/>
    </source>
</evidence>
<dbReference type="Pfam" id="PF01370">
    <property type="entry name" value="Epimerase"/>
    <property type="match status" value="1"/>
</dbReference>
<organism evidence="3 4">
    <name type="scientific">Candidatus Aeolococcus gillhamiae</name>
    <dbReference type="NCBI Taxonomy" id="3127015"/>
    <lineage>
        <taxon>Bacteria</taxon>
        <taxon>Bacillati</taxon>
        <taxon>Candidatus Dormiibacterota</taxon>
        <taxon>Candidatus Dormibacteria</taxon>
        <taxon>Candidatus Aeolococcales</taxon>
        <taxon>Candidatus Aeolococcaceae</taxon>
        <taxon>Candidatus Aeolococcus</taxon>
    </lineage>
</organism>
<evidence type="ECO:0000313" key="4">
    <source>
        <dbReference type="Proteomes" id="UP000606991"/>
    </source>
</evidence>
<dbReference type="CDD" id="cd08946">
    <property type="entry name" value="SDR_e"/>
    <property type="match status" value="1"/>
</dbReference>
<sequence>MLAVVTGGFGFVGLAICRRLAYEGFDVVAVDRSEPTRLARRFLDLAVERVLPLMGDICDSGWHAGAGRPDLLIHAAALTPLGTDEEVERATEAVAVNVGGTVEVMRWAAHVRPRRIVHVSSGSVYGAGCGVARLNEDDPHAPVSLYGITKSASERVAVRLAERTGLDLIVARPTYVYGPMERPSGARIAMSHVHDWCLAAHEGRVIEASDLRRTRDYTHANDIAEAVARLALLRRPRARTFNVSTGVSVRLSTILRLVLNQFPGAVVRQAPDRIGRRDSRPRMDVGRLDRAAGWWPRTTIRDGIRLQAAWLRSLSSGLGPASCPG</sequence>
<dbReference type="RefSeq" id="WP_338180801.1">
    <property type="nucleotide sequence ID" value="NZ_JAEKNS010000061.1"/>
</dbReference>
<comment type="similarity">
    <text evidence="1">Belongs to the NAD(P)-dependent epimerase/dehydratase family.</text>
</comment>
<evidence type="ECO:0000259" key="2">
    <source>
        <dbReference type="Pfam" id="PF01370"/>
    </source>
</evidence>
<evidence type="ECO:0000313" key="3">
    <source>
        <dbReference type="EMBL" id="MBJ7594308.1"/>
    </source>
</evidence>
<dbReference type="PANTHER" id="PTHR43000">
    <property type="entry name" value="DTDP-D-GLUCOSE 4,6-DEHYDRATASE-RELATED"/>
    <property type="match status" value="1"/>
</dbReference>
<dbReference type="InterPro" id="IPR001509">
    <property type="entry name" value="Epimerase_deHydtase"/>
</dbReference>
<protein>
    <submittedName>
        <fullName evidence="3">NAD(P)-dependent oxidoreductase</fullName>
    </submittedName>
</protein>
<accession>A0A934K2B9</accession>
<dbReference type="Gene3D" id="3.40.50.720">
    <property type="entry name" value="NAD(P)-binding Rossmann-like Domain"/>
    <property type="match status" value="1"/>
</dbReference>
<gene>
    <name evidence="3" type="ORF">JF886_05485</name>
</gene>
<name>A0A934K2B9_9BACT</name>
<proteinExistence type="inferred from homology"/>
<dbReference type="AlphaFoldDB" id="A0A934K2B9"/>
<dbReference type="Proteomes" id="UP000606991">
    <property type="component" value="Unassembled WGS sequence"/>
</dbReference>
<feature type="domain" description="NAD-dependent epimerase/dehydratase" evidence="2">
    <location>
        <begin position="4"/>
        <end position="243"/>
    </location>
</feature>